<evidence type="ECO:0000313" key="3">
    <source>
        <dbReference type="Proteomes" id="UP001449657"/>
    </source>
</evidence>
<gene>
    <name evidence="2" type="ORF">WJU22_08255</name>
</gene>
<dbReference type="RefSeq" id="WP_341843761.1">
    <property type="nucleotide sequence ID" value="NZ_CP149792.1"/>
</dbReference>
<dbReference type="Pfam" id="PF08808">
    <property type="entry name" value="RES"/>
    <property type="match status" value="1"/>
</dbReference>
<feature type="domain" description="RES" evidence="1">
    <location>
        <begin position="18"/>
        <end position="133"/>
    </location>
</feature>
<dbReference type="EMBL" id="CP150096">
    <property type="protein sequence ID" value="WZN49187.1"/>
    <property type="molecule type" value="Genomic_DNA"/>
</dbReference>
<keyword evidence="3" id="KW-1185">Reference proteome</keyword>
<organism evidence="2 3">
    <name type="scientific">Chitinophaga caseinilytica</name>
    <dbReference type="NCBI Taxonomy" id="2267521"/>
    <lineage>
        <taxon>Bacteria</taxon>
        <taxon>Pseudomonadati</taxon>
        <taxon>Bacteroidota</taxon>
        <taxon>Chitinophagia</taxon>
        <taxon>Chitinophagales</taxon>
        <taxon>Chitinophagaceae</taxon>
        <taxon>Chitinophaga</taxon>
    </lineage>
</organism>
<evidence type="ECO:0000259" key="1">
    <source>
        <dbReference type="Pfam" id="PF08808"/>
    </source>
</evidence>
<accession>A0ABZ2ZAJ5</accession>
<proteinExistence type="predicted"/>
<dbReference type="Proteomes" id="UP001449657">
    <property type="component" value="Chromosome"/>
</dbReference>
<protein>
    <submittedName>
        <fullName evidence="2">RES domain-containing protein</fullName>
    </submittedName>
</protein>
<name>A0ABZ2ZAJ5_9BACT</name>
<sequence length="151" mass="17456">MLNRRAGSVDLLRRVNYAGYWNHAGVPCRYAVGQSSQCVLEKEMVKRFGMIPKDAKIVVLDVPDGSIEYFPEEELPDGWDDVRVRLVAREFGTARLRKTKKLLLAFPSISLHREWIYVINITHPLAKQIRVLDYYPAIRQPGQTRQARIFS</sequence>
<evidence type="ECO:0000313" key="2">
    <source>
        <dbReference type="EMBL" id="WZN49187.1"/>
    </source>
</evidence>
<reference evidence="2 3" key="1">
    <citation type="submission" date="2024-03" db="EMBL/GenBank/DDBJ databases">
        <title>Chitinophaga caseinilytica sp. nov., a casein hydrolysing bacterium isolated from forest soil.</title>
        <authorList>
            <person name="Lee D.S."/>
            <person name="Han D.M."/>
            <person name="Baek J.H."/>
            <person name="Choi D.G."/>
            <person name="Jeon J.H."/>
            <person name="Jeon C.O."/>
        </authorList>
    </citation>
    <scope>NUCLEOTIDE SEQUENCE [LARGE SCALE GENOMIC DNA]</scope>
    <source>
        <strain evidence="2 3">KACC 19118</strain>
    </source>
</reference>
<dbReference type="InterPro" id="IPR014914">
    <property type="entry name" value="RES_dom"/>
</dbReference>